<evidence type="ECO:0000256" key="1">
    <source>
        <dbReference type="ARBA" id="ARBA00005417"/>
    </source>
</evidence>
<evidence type="ECO:0000256" key="3">
    <source>
        <dbReference type="ARBA" id="ARBA00022741"/>
    </source>
</evidence>
<organism evidence="6">
    <name type="scientific">marine metagenome</name>
    <dbReference type="NCBI Taxonomy" id="408172"/>
    <lineage>
        <taxon>unclassified sequences</taxon>
        <taxon>metagenomes</taxon>
        <taxon>ecological metagenomes</taxon>
    </lineage>
</organism>
<comment type="similarity">
    <text evidence="1">Belongs to the ABC transporter superfamily.</text>
</comment>
<evidence type="ECO:0000256" key="2">
    <source>
        <dbReference type="ARBA" id="ARBA00022448"/>
    </source>
</evidence>
<evidence type="ECO:0000256" key="4">
    <source>
        <dbReference type="ARBA" id="ARBA00022840"/>
    </source>
</evidence>
<dbReference type="InterPro" id="IPR003439">
    <property type="entry name" value="ABC_transporter-like_ATP-bd"/>
</dbReference>
<dbReference type="GO" id="GO:0005524">
    <property type="term" value="F:ATP binding"/>
    <property type="evidence" value="ECO:0007669"/>
    <property type="project" value="UniProtKB-KW"/>
</dbReference>
<keyword evidence="4" id="KW-0067">ATP-binding</keyword>
<dbReference type="SMART" id="SM00382">
    <property type="entry name" value="AAA"/>
    <property type="match status" value="1"/>
</dbReference>
<dbReference type="GO" id="GO:0016887">
    <property type="term" value="F:ATP hydrolysis activity"/>
    <property type="evidence" value="ECO:0007669"/>
    <property type="project" value="InterPro"/>
</dbReference>
<sequence length="256" mass="29001">MIQVQNLSKDFSLNKKQRKELGDEYKNTKILRAVDNISFECQPGRIFGLLGPNGAGKTTTLRMVATMLKPTSGSISVSGFDSVSQGQNVREQIGFMTGQTALYDRLTPTEIVKYIADLHGMEKSAFQKRKDHLFQILDMHSFADRRISRLSTGMKQKTSIARTIIHDPQVMIFDEPTSGLDVMTSRAIMDLIRSCREEGKTVIFSTHRMGEVNQVCDDISIIYNGRLFYNNTLDQFKAEMTQATFEDEFIYRVGEA</sequence>
<dbReference type="InterPro" id="IPR027417">
    <property type="entry name" value="P-loop_NTPase"/>
</dbReference>
<evidence type="ECO:0000313" key="6">
    <source>
        <dbReference type="EMBL" id="SVA04133.1"/>
    </source>
</evidence>
<dbReference type="SUPFAM" id="SSF52540">
    <property type="entry name" value="P-loop containing nucleoside triphosphate hydrolases"/>
    <property type="match status" value="1"/>
</dbReference>
<dbReference type="PANTHER" id="PTHR42711:SF5">
    <property type="entry name" value="ABC TRANSPORTER ATP-BINDING PROTEIN NATA"/>
    <property type="match status" value="1"/>
</dbReference>
<dbReference type="PROSITE" id="PS50893">
    <property type="entry name" value="ABC_TRANSPORTER_2"/>
    <property type="match status" value="1"/>
</dbReference>
<keyword evidence="3" id="KW-0547">Nucleotide-binding</keyword>
<dbReference type="InterPro" id="IPR003593">
    <property type="entry name" value="AAA+_ATPase"/>
</dbReference>
<dbReference type="EMBL" id="UINC01003192">
    <property type="protein sequence ID" value="SVA04133.1"/>
    <property type="molecule type" value="Genomic_DNA"/>
</dbReference>
<dbReference type="Gene3D" id="3.40.50.300">
    <property type="entry name" value="P-loop containing nucleotide triphosphate hydrolases"/>
    <property type="match status" value="1"/>
</dbReference>
<evidence type="ECO:0000259" key="5">
    <source>
        <dbReference type="PROSITE" id="PS50893"/>
    </source>
</evidence>
<dbReference type="PANTHER" id="PTHR42711">
    <property type="entry name" value="ABC TRANSPORTER ATP-BINDING PROTEIN"/>
    <property type="match status" value="1"/>
</dbReference>
<keyword evidence="2" id="KW-0813">Transport</keyword>
<gene>
    <name evidence="6" type="ORF">METZ01_LOCUS56987</name>
</gene>
<accession>A0A381SS65</accession>
<proteinExistence type="inferred from homology"/>
<dbReference type="Pfam" id="PF00005">
    <property type="entry name" value="ABC_tran"/>
    <property type="match status" value="1"/>
</dbReference>
<name>A0A381SS65_9ZZZZ</name>
<reference evidence="6" key="1">
    <citation type="submission" date="2018-05" db="EMBL/GenBank/DDBJ databases">
        <authorList>
            <person name="Lanie J.A."/>
            <person name="Ng W.-L."/>
            <person name="Kazmierczak K.M."/>
            <person name="Andrzejewski T.M."/>
            <person name="Davidsen T.M."/>
            <person name="Wayne K.J."/>
            <person name="Tettelin H."/>
            <person name="Glass J.I."/>
            <person name="Rusch D."/>
            <person name="Podicherti R."/>
            <person name="Tsui H.-C.T."/>
            <person name="Winkler M.E."/>
        </authorList>
    </citation>
    <scope>NUCLEOTIDE SEQUENCE</scope>
</reference>
<protein>
    <recommendedName>
        <fullName evidence="5">ABC transporter domain-containing protein</fullName>
    </recommendedName>
</protein>
<dbReference type="AlphaFoldDB" id="A0A381SS65"/>
<dbReference type="InterPro" id="IPR050763">
    <property type="entry name" value="ABC_transporter_ATP-binding"/>
</dbReference>
<feature type="domain" description="ABC transporter" evidence="5">
    <location>
        <begin position="2"/>
        <end position="249"/>
    </location>
</feature>